<reference evidence="6 7" key="1">
    <citation type="journal article" date="2018" name="New Phytol.">
        <title>Phylogenomics of Endogonaceae and evolution of mycorrhizas within Mucoromycota.</title>
        <authorList>
            <person name="Chang Y."/>
            <person name="Desiro A."/>
            <person name="Na H."/>
            <person name="Sandor L."/>
            <person name="Lipzen A."/>
            <person name="Clum A."/>
            <person name="Barry K."/>
            <person name="Grigoriev I.V."/>
            <person name="Martin F.M."/>
            <person name="Stajich J.E."/>
            <person name="Smith M.E."/>
            <person name="Bonito G."/>
            <person name="Spatafora J.W."/>
        </authorList>
    </citation>
    <scope>NUCLEOTIDE SEQUENCE [LARGE SCALE GENOMIC DNA]</scope>
    <source>
        <strain evidence="6 7">AD002</strain>
    </source>
</reference>
<dbReference type="PANTHER" id="PTHR12718">
    <property type="entry name" value="CELL CYCLE CONTROL PROTEIN CWF15"/>
    <property type="match status" value="1"/>
</dbReference>
<feature type="compositionally biased region" description="Basic and acidic residues" evidence="5">
    <location>
        <begin position="75"/>
        <end position="87"/>
    </location>
</feature>
<comment type="function">
    <text evidence="1">Involved in pre-mRNA splicing.</text>
</comment>
<keyword evidence="4" id="KW-0508">mRNA splicing</keyword>
<dbReference type="InterPro" id="IPR006973">
    <property type="entry name" value="Cwf_Cwc_15"/>
</dbReference>
<dbReference type="AlphaFoldDB" id="A0A433QXI0"/>
<evidence type="ECO:0000313" key="6">
    <source>
        <dbReference type="EMBL" id="RUS34434.1"/>
    </source>
</evidence>
<organism evidence="6 7">
    <name type="scientific">Jimgerdemannia flammicorona</name>
    <dbReference type="NCBI Taxonomy" id="994334"/>
    <lineage>
        <taxon>Eukaryota</taxon>
        <taxon>Fungi</taxon>
        <taxon>Fungi incertae sedis</taxon>
        <taxon>Mucoromycota</taxon>
        <taxon>Mucoromycotina</taxon>
        <taxon>Endogonomycetes</taxon>
        <taxon>Endogonales</taxon>
        <taxon>Endogonaceae</taxon>
        <taxon>Jimgerdemannia</taxon>
    </lineage>
</organism>
<protein>
    <submittedName>
        <fullName evidence="6">Pre-mRNA-splicing factor Cwf15/Cwc15</fullName>
    </submittedName>
</protein>
<dbReference type="EMBL" id="RBNJ01000498">
    <property type="protein sequence ID" value="RUS34434.1"/>
    <property type="molecule type" value="Genomic_DNA"/>
</dbReference>
<sequence length="198" mass="23029">NRDLAAHTKLKFRQPGQGISDEIGDRERLKDELRKAEREHFEQVSKEKGEYVPRSALKEGEEDEDMEPALKRRRLMEEATKAAWLDKDDSDDDDEESDSDEDDDGDDTAELLRELAKIKQERAEEKEQQEREKQAEEDAKRAQDILTGNPLLNLGDGAKMNFNVKNQARGVDERPKKRFVNDTLRSDFHKRFLGKFIK</sequence>
<dbReference type="PANTHER" id="PTHR12718:SF2">
    <property type="entry name" value="SPLICEOSOME-ASSOCIATED PROTEIN CWC15 HOMOLOG"/>
    <property type="match status" value="1"/>
</dbReference>
<keyword evidence="7" id="KW-1185">Reference proteome</keyword>
<keyword evidence="3" id="KW-0507">mRNA processing</keyword>
<feature type="compositionally biased region" description="Basic and acidic residues" evidence="5">
    <location>
        <begin position="37"/>
        <end position="59"/>
    </location>
</feature>
<feature type="compositionally biased region" description="Basic and acidic residues" evidence="5">
    <location>
        <begin position="110"/>
        <end position="142"/>
    </location>
</feature>
<evidence type="ECO:0000313" key="7">
    <source>
        <dbReference type="Proteomes" id="UP000274822"/>
    </source>
</evidence>
<gene>
    <name evidence="6" type="ORF">BC938DRAFT_480482</name>
</gene>
<dbReference type="GO" id="GO:0003723">
    <property type="term" value="F:RNA binding"/>
    <property type="evidence" value="ECO:0007669"/>
    <property type="project" value="TreeGrafter"/>
</dbReference>
<evidence type="ECO:0000256" key="2">
    <source>
        <dbReference type="ARBA" id="ARBA00006644"/>
    </source>
</evidence>
<evidence type="ECO:0000256" key="1">
    <source>
        <dbReference type="ARBA" id="ARBA00003777"/>
    </source>
</evidence>
<proteinExistence type="inferred from homology"/>
<comment type="caution">
    <text evidence="6">The sequence shown here is derived from an EMBL/GenBank/DDBJ whole genome shotgun (WGS) entry which is preliminary data.</text>
</comment>
<feature type="region of interest" description="Disordered" evidence="5">
    <location>
        <begin position="37"/>
        <end position="142"/>
    </location>
</feature>
<dbReference type="Proteomes" id="UP000274822">
    <property type="component" value="Unassembled WGS sequence"/>
</dbReference>
<dbReference type="Pfam" id="PF04889">
    <property type="entry name" value="Cwf_Cwc_15"/>
    <property type="match status" value="1"/>
</dbReference>
<feature type="non-terminal residue" evidence="6">
    <location>
        <position position="1"/>
    </location>
</feature>
<name>A0A433QXI0_9FUNG</name>
<evidence type="ECO:0000256" key="5">
    <source>
        <dbReference type="SAM" id="MobiDB-lite"/>
    </source>
</evidence>
<dbReference type="GO" id="GO:0045292">
    <property type="term" value="P:mRNA cis splicing, via spliceosome"/>
    <property type="evidence" value="ECO:0007669"/>
    <property type="project" value="TreeGrafter"/>
</dbReference>
<feature type="compositionally biased region" description="Acidic residues" evidence="5">
    <location>
        <begin position="88"/>
        <end position="109"/>
    </location>
</feature>
<evidence type="ECO:0000256" key="4">
    <source>
        <dbReference type="ARBA" id="ARBA00023187"/>
    </source>
</evidence>
<dbReference type="GO" id="GO:0071013">
    <property type="term" value="C:catalytic step 2 spliceosome"/>
    <property type="evidence" value="ECO:0007669"/>
    <property type="project" value="TreeGrafter"/>
</dbReference>
<comment type="similarity">
    <text evidence="2">Belongs to the CWC15 family.</text>
</comment>
<feature type="region of interest" description="Disordered" evidence="5">
    <location>
        <begin position="1"/>
        <end position="25"/>
    </location>
</feature>
<evidence type="ECO:0000256" key="3">
    <source>
        <dbReference type="ARBA" id="ARBA00022664"/>
    </source>
</evidence>
<accession>A0A433QXI0</accession>